<evidence type="ECO:0000313" key="2">
    <source>
        <dbReference type="Proteomes" id="UP000504634"/>
    </source>
</evidence>
<protein>
    <submittedName>
        <fullName evidence="3">39 kDa FK506-binding nuclear protein</fullName>
    </submittedName>
</protein>
<feature type="compositionally biased region" description="Acidic residues" evidence="1">
    <location>
        <begin position="120"/>
        <end position="148"/>
    </location>
</feature>
<keyword evidence="2" id="KW-1185">Reference proteome</keyword>
<evidence type="ECO:0000313" key="3">
    <source>
        <dbReference type="RefSeq" id="XP_030382938.1"/>
    </source>
</evidence>
<dbReference type="RefSeq" id="XP_030382938.1">
    <property type="nucleotide sequence ID" value="XM_030527078.1"/>
</dbReference>
<name>A0A6J2U5Y8_DROLE</name>
<accession>A0A6J2U5Y8</accession>
<dbReference type="OrthoDB" id="7865358at2759"/>
<dbReference type="Proteomes" id="UP000504634">
    <property type="component" value="Unplaced"/>
</dbReference>
<feature type="region of interest" description="Disordered" evidence="1">
    <location>
        <begin position="120"/>
        <end position="178"/>
    </location>
</feature>
<sequence>MYSKSQSKLLQTLEESVPPLNQDDAVKMMANAIRQPFSHPIEEGLRQGGVSMEGKISTLDRKLLEAMKDMDTSPEALDKVLPVTDKELTKMAEVFVEFDQSRDEEDDLDVDDLEVEEAYEDDYEYEEDEDEVDNDNEVVGENEDEADEQGVNADEQQVKSKLKLPEQPEAYSLNDLMV</sequence>
<gene>
    <name evidence="3" type="primary">LOC115630492</name>
</gene>
<proteinExistence type="predicted"/>
<organism evidence="2 3">
    <name type="scientific">Drosophila lebanonensis</name>
    <name type="common">Fruit fly</name>
    <name type="synonym">Scaptodrosophila lebanonensis</name>
    <dbReference type="NCBI Taxonomy" id="7225"/>
    <lineage>
        <taxon>Eukaryota</taxon>
        <taxon>Metazoa</taxon>
        <taxon>Ecdysozoa</taxon>
        <taxon>Arthropoda</taxon>
        <taxon>Hexapoda</taxon>
        <taxon>Insecta</taxon>
        <taxon>Pterygota</taxon>
        <taxon>Neoptera</taxon>
        <taxon>Endopterygota</taxon>
        <taxon>Diptera</taxon>
        <taxon>Brachycera</taxon>
        <taxon>Muscomorpha</taxon>
        <taxon>Ephydroidea</taxon>
        <taxon>Drosophilidae</taxon>
        <taxon>Scaptodrosophila</taxon>
    </lineage>
</organism>
<dbReference type="GeneID" id="115630492"/>
<evidence type="ECO:0000256" key="1">
    <source>
        <dbReference type="SAM" id="MobiDB-lite"/>
    </source>
</evidence>
<dbReference type="AlphaFoldDB" id="A0A6J2U5Y8"/>
<reference evidence="3" key="1">
    <citation type="submission" date="2025-08" db="UniProtKB">
        <authorList>
            <consortium name="RefSeq"/>
        </authorList>
    </citation>
    <scope>IDENTIFICATION</scope>
    <source>
        <strain evidence="3">11010-0011.00</strain>
        <tissue evidence="3">Whole body</tissue>
    </source>
</reference>